<name>A0A2N9FK13_FAGSY</name>
<accession>A0A2N9FK13</accession>
<dbReference type="PANTHER" id="PTHR37610">
    <property type="entry name" value="CCHC-TYPE DOMAIN-CONTAINING PROTEIN"/>
    <property type="match status" value="1"/>
</dbReference>
<gene>
    <name evidence="2" type="ORF">FSB_LOCUS15415</name>
</gene>
<reference evidence="2" key="1">
    <citation type="submission" date="2018-02" db="EMBL/GenBank/DDBJ databases">
        <authorList>
            <person name="Cohen D.B."/>
            <person name="Kent A.D."/>
        </authorList>
    </citation>
    <scope>NUCLEOTIDE SEQUENCE</scope>
</reference>
<evidence type="ECO:0000259" key="1">
    <source>
        <dbReference type="Pfam" id="PF14244"/>
    </source>
</evidence>
<proteinExistence type="predicted"/>
<dbReference type="AlphaFoldDB" id="A0A2N9FK13"/>
<dbReference type="Pfam" id="PF14244">
    <property type="entry name" value="Retrotran_gag_3"/>
    <property type="match status" value="1"/>
</dbReference>
<evidence type="ECO:0000313" key="2">
    <source>
        <dbReference type="EMBL" id="SPC87533.1"/>
    </source>
</evidence>
<sequence length="469" mass="51248">MSSEVSSSTIKVSDTSIVDSQSPYYLNNSDNPGIHLVTKPLSGDNYHTWSRSMSLALSSKNKLGFVIGTVPQPNDPSDPLYDLWTRCNDLVLSWITSCLAEHISASVIYIKTAKGVWDDLKERYSQSNGPRVFHLKQAISSLKQEQYDVSSYYTVLKSLWDEFLNYRPIPGCSCGAKCILQQEEKQRGVGILPLPIVGSTALLSRMDNAIVTYNGNAIVPYNGNGVSTTYNGIQLPNVYSGAQLPSPYNGSQLAIGYNAAQITQTPTSNTPNTTALYNGFNGLTAAYFSRMDNGRPSQYGKKDRLTCSHCGFKGHTVDKCYKLHGYPPGFKGKNKASTSSTHQVTDPFIQEPPDNPQNLSHLANQCPQFLNMLTSQVQHISPSNEASTSQTHHAATLVASKQPTHAFSGMAVKSSEWIIDIGATDHMVISTRFFTTMTVVIDVNVTLPNGISVLVTHIGLAALEDDWFG</sequence>
<feature type="domain" description="Retrotransposon Copia-like N-terminal" evidence="1">
    <location>
        <begin position="28"/>
        <end position="74"/>
    </location>
</feature>
<organism evidence="2">
    <name type="scientific">Fagus sylvatica</name>
    <name type="common">Beechnut</name>
    <dbReference type="NCBI Taxonomy" id="28930"/>
    <lineage>
        <taxon>Eukaryota</taxon>
        <taxon>Viridiplantae</taxon>
        <taxon>Streptophyta</taxon>
        <taxon>Embryophyta</taxon>
        <taxon>Tracheophyta</taxon>
        <taxon>Spermatophyta</taxon>
        <taxon>Magnoliopsida</taxon>
        <taxon>eudicotyledons</taxon>
        <taxon>Gunneridae</taxon>
        <taxon>Pentapetalae</taxon>
        <taxon>rosids</taxon>
        <taxon>fabids</taxon>
        <taxon>Fagales</taxon>
        <taxon>Fagaceae</taxon>
        <taxon>Fagus</taxon>
    </lineage>
</organism>
<dbReference type="InterPro" id="IPR029472">
    <property type="entry name" value="Copia-like_N"/>
</dbReference>
<protein>
    <recommendedName>
        <fullName evidence="1">Retrotransposon Copia-like N-terminal domain-containing protein</fullName>
    </recommendedName>
</protein>
<dbReference type="PANTHER" id="PTHR37610:SF97">
    <property type="entry name" value="RETROTRANSPOSON GAG DOMAIN-CONTAINING PROTEIN"/>
    <property type="match status" value="1"/>
</dbReference>
<dbReference type="EMBL" id="OIVN01000927">
    <property type="protein sequence ID" value="SPC87533.1"/>
    <property type="molecule type" value="Genomic_DNA"/>
</dbReference>